<evidence type="ECO:0000313" key="7">
    <source>
        <dbReference type="Proteomes" id="UP001595384"/>
    </source>
</evidence>
<evidence type="ECO:0000256" key="2">
    <source>
        <dbReference type="ARBA" id="ARBA00023015"/>
    </source>
</evidence>
<dbReference type="InterPro" id="IPR058163">
    <property type="entry name" value="LysR-type_TF_proteobact-type"/>
</dbReference>
<dbReference type="RefSeq" id="WP_123014483.1">
    <property type="nucleotide sequence ID" value="NZ_AP024912.1"/>
</dbReference>
<accession>A0ABV7CB84</accession>
<organism evidence="6 7">
    <name type="scientific">Vibrio zhugei</name>
    <dbReference type="NCBI Taxonomy" id="2479546"/>
    <lineage>
        <taxon>Bacteria</taxon>
        <taxon>Pseudomonadati</taxon>
        <taxon>Pseudomonadota</taxon>
        <taxon>Gammaproteobacteria</taxon>
        <taxon>Vibrionales</taxon>
        <taxon>Vibrionaceae</taxon>
        <taxon>Vibrio</taxon>
    </lineage>
</organism>
<dbReference type="InterPro" id="IPR036388">
    <property type="entry name" value="WH-like_DNA-bd_sf"/>
</dbReference>
<dbReference type="PANTHER" id="PTHR30537">
    <property type="entry name" value="HTH-TYPE TRANSCRIPTIONAL REGULATOR"/>
    <property type="match status" value="1"/>
</dbReference>
<dbReference type="SUPFAM" id="SSF46785">
    <property type="entry name" value="Winged helix' DNA-binding domain"/>
    <property type="match status" value="1"/>
</dbReference>
<evidence type="ECO:0000256" key="4">
    <source>
        <dbReference type="ARBA" id="ARBA00023163"/>
    </source>
</evidence>
<evidence type="ECO:0000256" key="3">
    <source>
        <dbReference type="ARBA" id="ARBA00023125"/>
    </source>
</evidence>
<dbReference type="InterPro" id="IPR036390">
    <property type="entry name" value="WH_DNA-bd_sf"/>
</dbReference>
<dbReference type="PANTHER" id="PTHR30537:SF5">
    <property type="entry name" value="HTH-TYPE TRANSCRIPTIONAL ACTIVATOR TTDR-RELATED"/>
    <property type="match status" value="1"/>
</dbReference>
<keyword evidence="7" id="KW-1185">Reference proteome</keyword>
<evidence type="ECO:0000259" key="5">
    <source>
        <dbReference type="PROSITE" id="PS50931"/>
    </source>
</evidence>
<comment type="caution">
    <text evidence="6">The sequence shown here is derived from an EMBL/GenBank/DDBJ whole genome shotgun (WGS) entry which is preliminary data.</text>
</comment>
<keyword evidence="3" id="KW-0238">DNA-binding</keyword>
<evidence type="ECO:0000256" key="1">
    <source>
        <dbReference type="ARBA" id="ARBA00009437"/>
    </source>
</evidence>
<dbReference type="Gene3D" id="3.40.190.290">
    <property type="match status" value="1"/>
</dbReference>
<comment type="similarity">
    <text evidence="1">Belongs to the LysR transcriptional regulatory family.</text>
</comment>
<dbReference type="PROSITE" id="PS50931">
    <property type="entry name" value="HTH_LYSR"/>
    <property type="match status" value="1"/>
</dbReference>
<keyword evidence="4" id="KW-0804">Transcription</keyword>
<feature type="domain" description="HTH lysR-type" evidence="5">
    <location>
        <begin position="10"/>
        <end position="65"/>
    </location>
</feature>
<keyword evidence="2" id="KW-0805">Transcription regulation</keyword>
<dbReference type="Pfam" id="PF00126">
    <property type="entry name" value="HTH_1"/>
    <property type="match status" value="1"/>
</dbReference>
<dbReference type="Pfam" id="PF03466">
    <property type="entry name" value="LysR_substrate"/>
    <property type="match status" value="1"/>
</dbReference>
<reference evidence="7" key="1">
    <citation type="journal article" date="2019" name="Int. J. Syst. Evol. Microbiol.">
        <title>The Global Catalogue of Microorganisms (GCM) 10K type strain sequencing project: providing services to taxonomists for standard genome sequencing and annotation.</title>
        <authorList>
            <consortium name="The Broad Institute Genomics Platform"/>
            <consortium name="The Broad Institute Genome Sequencing Center for Infectious Disease"/>
            <person name="Wu L."/>
            <person name="Ma J."/>
        </authorList>
    </citation>
    <scope>NUCLEOTIDE SEQUENCE [LARGE SCALE GENOMIC DNA]</scope>
    <source>
        <strain evidence="7">KCTC 62784</strain>
    </source>
</reference>
<dbReference type="SUPFAM" id="SSF53850">
    <property type="entry name" value="Periplasmic binding protein-like II"/>
    <property type="match status" value="1"/>
</dbReference>
<dbReference type="Gene3D" id="1.10.10.10">
    <property type="entry name" value="Winged helix-like DNA-binding domain superfamily/Winged helix DNA-binding domain"/>
    <property type="match status" value="1"/>
</dbReference>
<dbReference type="InterPro" id="IPR000847">
    <property type="entry name" value="LysR_HTH_N"/>
</dbReference>
<dbReference type="EMBL" id="JBHRSE010000051">
    <property type="protein sequence ID" value="MFC3023730.1"/>
    <property type="molecule type" value="Genomic_DNA"/>
</dbReference>
<evidence type="ECO:0000313" key="6">
    <source>
        <dbReference type="EMBL" id="MFC3023730.1"/>
    </source>
</evidence>
<dbReference type="Proteomes" id="UP001595384">
    <property type="component" value="Unassembled WGS sequence"/>
</dbReference>
<dbReference type="InterPro" id="IPR005119">
    <property type="entry name" value="LysR_subst-bd"/>
</dbReference>
<proteinExistence type="inferred from homology"/>
<protein>
    <submittedName>
        <fullName evidence="6">LysR substrate-binding domain-containing protein</fullName>
    </submittedName>
</protein>
<sequence>MNQAKLIGLLPDLASFILVVNEGSFTAAAQQLGVTPSALSKLMTRLEKALSVKLIERSTRQLHITQAGQKIYDQCLVMMNAAQQVVELSSVDHSVPSGALTVAAPEAFLNSVLQPLVLPFLTQFPHIELKLRAIDGKIDVFRDNIDIAFKLTDKPDESLVLKELCKTELVLCASPEYLARRGVPTHPTDLADHDCLYLAETPQDHIWNFYKDETTHSVAVSGRYAVNQAQMRLNGVKDGLGIGIFHDFIVQDGLANGDILPVLTDWTLTSNYHGVIAMQYSQTQYMPARLRTFIDYVLTHLQPKLSAGIHLPMQQQLD</sequence>
<dbReference type="CDD" id="cd08422">
    <property type="entry name" value="PBP2_CrgA_like"/>
    <property type="match status" value="1"/>
</dbReference>
<gene>
    <name evidence="6" type="ORF">ACFODT_07825</name>
</gene>
<name>A0ABV7CB84_9VIBR</name>